<name>A0ABR2ZXM1_9AGAR</name>
<keyword evidence="2" id="KW-1185">Reference proteome</keyword>
<dbReference type="SUPFAM" id="SSF53335">
    <property type="entry name" value="S-adenosyl-L-methionine-dependent methyltransferases"/>
    <property type="match status" value="1"/>
</dbReference>
<dbReference type="CDD" id="cd09917">
    <property type="entry name" value="F-box_SF"/>
    <property type="match status" value="1"/>
</dbReference>
<evidence type="ECO:0008006" key="3">
    <source>
        <dbReference type="Google" id="ProtNLM"/>
    </source>
</evidence>
<gene>
    <name evidence="1" type="ORF">AAF712_007137</name>
</gene>
<reference evidence="1 2" key="1">
    <citation type="submission" date="2024-05" db="EMBL/GenBank/DDBJ databases">
        <title>A draft genome resource for the thread blight pathogen Marasmius tenuissimus strain MS-2.</title>
        <authorList>
            <person name="Yulfo-Soto G.E."/>
            <person name="Baruah I.K."/>
            <person name="Amoako-Attah I."/>
            <person name="Bukari Y."/>
            <person name="Meinhardt L.W."/>
            <person name="Bailey B.A."/>
            <person name="Cohen S.P."/>
        </authorList>
    </citation>
    <scope>NUCLEOTIDE SEQUENCE [LARGE SCALE GENOMIC DNA]</scope>
    <source>
        <strain evidence="1 2">MS-2</strain>
    </source>
</reference>
<protein>
    <recommendedName>
        <fullName evidence="3">F-box domain-containing protein</fullName>
    </recommendedName>
</protein>
<dbReference type="PANTHER" id="PTHR14614">
    <property type="entry name" value="HEPATOCELLULAR CARCINOMA-ASSOCIATED ANTIGEN"/>
    <property type="match status" value="1"/>
</dbReference>
<dbReference type="InterPro" id="IPR029063">
    <property type="entry name" value="SAM-dependent_MTases_sf"/>
</dbReference>
<evidence type="ECO:0000313" key="1">
    <source>
        <dbReference type="EMBL" id="KAL0065834.1"/>
    </source>
</evidence>
<dbReference type="PANTHER" id="PTHR14614:SF104">
    <property type="entry name" value="N-METHYLTRANSFERASE, PUTATIVE (AFU_ORTHOLOGUE AFUA_1G17750)-RELATED"/>
    <property type="match status" value="1"/>
</dbReference>
<comment type="caution">
    <text evidence="1">The sequence shown here is derived from an EMBL/GenBank/DDBJ whole genome shotgun (WGS) entry which is preliminary data.</text>
</comment>
<dbReference type="Pfam" id="PF10294">
    <property type="entry name" value="Methyltransf_16"/>
    <property type="match status" value="1"/>
</dbReference>
<sequence>MPSRRRLNYVPRFRVTDDVLIAILAYLDPPSLWRACKAFKRIYALVMDVLGLRYNYELATLGFKDGPVIHARVPPVSRLQLLTAYKQAWSKLSWTYESKTQIPQSARVGSSGGFLQQIRDHGGPGNAILDLMELPSTRTNRLPASTRHLRYICSGVESLAIDQVQGLVVTSHAFSHQGHIGIQLSFRDLWSFNKHPRACAPTYEFSTQVSSRLRRIDIAVCGYRIAVSLEFSGGRMRHLVMNWYTFDARWLEDEDILFLDETYILGINKKSSIPFLCLYNISKPSSVTPIREFELPEAWDHSIIEFCPNASPRSDYSLSPSTLFYAAPETRILAIKARKSSRDPQAPYTPETWLFIRESYFRRLSRRDPVRMSWKQWGQYCLVKEVMNYPPSMIRGPFVVGTKVFYVENRANGTRSSAGSRLHAIDFSPFADSGDTGRSWVSMGPKAGLAPNEYSRSIPPVTVDGLSIDELSVTEDNIVLFTDLSSSILYQQVDSTRPITIALRTPDTHPSNWSLHASSIWASSKYLVDHLDLLHLPHFDEDSGRQQTSHNFRVLELGAGAGLPGIAIAKTHPGVRVTVSDYPDDLLIKNLSENIRENGVGGNCEAKPYAWGTKTDSLCGKSEAQGGREGYDMIIAADTLWSPDFHAIFIDSLKMLLKKSETARIHLVAGLHTGRYTLHSFMGAAIRAGLSIESAVEREVNGDWSRPWDVSKAEDEDEKERRRWIVWIVLRWSQTNGEEVRAVKFAD</sequence>
<dbReference type="Gene3D" id="3.40.50.150">
    <property type="entry name" value="Vaccinia Virus protein VP39"/>
    <property type="match status" value="1"/>
</dbReference>
<proteinExistence type="predicted"/>
<accession>A0ABR2ZXM1</accession>
<evidence type="ECO:0000313" key="2">
    <source>
        <dbReference type="Proteomes" id="UP001437256"/>
    </source>
</evidence>
<dbReference type="CDD" id="cd02440">
    <property type="entry name" value="AdoMet_MTases"/>
    <property type="match status" value="1"/>
</dbReference>
<organism evidence="1 2">
    <name type="scientific">Marasmius tenuissimus</name>
    <dbReference type="NCBI Taxonomy" id="585030"/>
    <lineage>
        <taxon>Eukaryota</taxon>
        <taxon>Fungi</taxon>
        <taxon>Dikarya</taxon>
        <taxon>Basidiomycota</taxon>
        <taxon>Agaricomycotina</taxon>
        <taxon>Agaricomycetes</taxon>
        <taxon>Agaricomycetidae</taxon>
        <taxon>Agaricales</taxon>
        <taxon>Marasmiineae</taxon>
        <taxon>Marasmiaceae</taxon>
        <taxon>Marasmius</taxon>
    </lineage>
</organism>
<dbReference type="Proteomes" id="UP001437256">
    <property type="component" value="Unassembled WGS sequence"/>
</dbReference>
<dbReference type="InterPro" id="IPR019410">
    <property type="entry name" value="Methyltransf_16"/>
</dbReference>
<dbReference type="EMBL" id="JBBXMP010000042">
    <property type="protein sequence ID" value="KAL0065834.1"/>
    <property type="molecule type" value="Genomic_DNA"/>
</dbReference>